<accession>A0A1I1XNE6</accession>
<organism evidence="2 3">
    <name type="scientific">Actinacidiphila alni</name>
    <dbReference type="NCBI Taxonomy" id="380248"/>
    <lineage>
        <taxon>Bacteria</taxon>
        <taxon>Bacillati</taxon>
        <taxon>Actinomycetota</taxon>
        <taxon>Actinomycetes</taxon>
        <taxon>Kitasatosporales</taxon>
        <taxon>Streptomycetaceae</taxon>
        <taxon>Actinacidiphila</taxon>
    </lineage>
</organism>
<reference evidence="3" key="1">
    <citation type="submission" date="2016-10" db="EMBL/GenBank/DDBJ databases">
        <authorList>
            <person name="Varghese N."/>
            <person name="Submissions S."/>
        </authorList>
    </citation>
    <scope>NUCLEOTIDE SEQUENCE [LARGE SCALE GENOMIC DNA]</scope>
    <source>
        <strain evidence="3">CGMCC 4.3510</strain>
    </source>
</reference>
<dbReference type="CDD" id="cd01026">
    <property type="entry name" value="TOPRIM_OLD"/>
    <property type="match status" value="1"/>
</dbReference>
<dbReference type="STRING" id="380248.SAMN05216251_101465"/>
<evidence type="ECO:0000259" key="1">
    <source>
        <dbReference type="Pfam" id="PF20469"/>
    </source>
</evidence>
<proteinExistence type="predicted"/>
<dbReference type="AlphaFoldDB" id="A0A1I1XNE6"/>
<dbReference type="RefSeq" id="WP_093711580.1">
    <property type="nucleotide sequence ID" value="NZ_FONG01000001.1"/>
</dbReference>
<evidence type="ECO:0000313" key="2">
    <source>
        <dbReference type="EMBL" id="SFE08882.1"/>
    </source>
</evidence>
<dbReference type="EMBL" id="FONG01000001">
    <property type="protein sequence ID" value="SFE08882.1"/>
    <property type="molecule type" value="Genomic_DNA"/>
</dbReference>
<keyword evidence="3" id="KW-1185">Reference proteome</keyword>
<dbReference type="Proteomes" id="UP000199323">
    <property type="component" value="Unassembled WGS sequence"/>
</dbReference>
<evidence type="ECO:0000313" key="3">
    <source>
        <dbReference type="Proteomes" id="UP000199323"/>
    </source>
</evidence>
<name>A0A1I1XNE6_9ACTN</name>
<sequence length="219" mass="23064">MDTMTRFGRAVVDWAAGGPASAGAAVAARELAAVTEVRTVVLVEGVSDRAAVEALAARRGRDLAAERTAVVPLGGATSIGRFLALVGPQGLGIPVAGLCDAAEEGYFMRALDRAGIGSPRTRAELAALGFHVCVADLEDELIRSLGTDAVREVVDELGEGRSFRIFQKQPAQRERAVEGQLRRFMGTHSGRKEHYAGSLVGALAADRVPEPLDRLLAHV</sequence>
<dbReference type="InterPro" id="IPR034139">
    <property type="entry name" value="TOPRIM_OLD"/>
</dbReference>
<gene>
    <name evidence="2" type="ORF">SAMN05216251_101465</name>
</gene>
<dbReference type="OrthoDB" id="9152042at2"/>
<feature type="domain" description="OLD protein-like TOPRIM" evidence="1">
    <location>
        <begin position="38"/>
        <end position="100"/>
    </location>
</feature>
<dbReference type="Pfam" id="PF20469">
    <property type="entry name" value="OLD-like_TOPRIM"/>
    <property type="match status" value="1"/>
</dbReference>
<protein>
    <recommendedName>
        <fullName evidence="1">OLD protein-like TOPRIM domain-containing protein</fullName>
    </recommendedName>
</protein>